<feature type="region of interest" description="Disordered" evidence="1">
    <location>
        <begin position="126"/>
        <end position="155"/>
    </location>
</feature>
<proteinExistence type="predicted"/>
<comment type="caution">
    <text evidence="3">The sequence shown here is derived from an EMBL/GenBank/DDBJ whole genome shotgun (WGS) entry which is preliminary data.</text>
</comment>
<sequence>MADGTRLKGLDDGFKALQESHKQLQNSHSELRSDLNLISSSLEDQKKVLNKVLVQLSQSLPKQSKSSGIRAILDHRTIMRGTHSVDQLLVHWNGLSPAEATWEDKSILSRSFPGFHLEDKVGVKGEGNVVTQEQQPNSLLRRSERERKPPARLLD</sequence>
<gene>
    <name evidence="3" type="ORF">E3N88_37487</name>
</gene>
<dbReference type="OrthoDB" id="5554229at2759"/>
<name>A0A5N6LRF9_9ASTR</name>
<accession>A0A5N6LRF9</accession>
<reference evidence="3 4" key="1">
    <citation type="submission" date="2019-05" db="EMBL/GenBank/DDBJ databases">
        <title>Mikania micrantha, genome provides insights into the molecular mechanism of rapid growth.</title>
        <authorList>
            <person name="Liu B."/>
        </authorList>
    </citation>
    <scope>NUCLEOTIDE SEQUENCE [LARGE SCALE GENOMIC DNA]</scope>
    <source>
        <strain evidence="3">NLD-2019</strain>
        <tissue evidence="3">Leaf</tissue>
    </source>
</reference>
<feature type="compositionally biased region" description="Basic and acidic residues" evidence="1">
    <location>
        <begin position="141"/>
        <end position="155"/>
    </location>
</feature>
<dbReference type="InterPro" id="IPR016197">
    <property type="entry name" value="Chromo-like_dom_sf"/>
</dbReference>
<evidence type="ECO:0000313" key="4">
    <source>
        <dbReference type="Proteomes" id="UP000326396"/>
    </source>
</evidence>
<evidence type="ECO:0000256" key="1">
    <source>
        <dbReference type="SAM" id="MobiDB-lite"/>
    </source>
</evidence>
<protein>
    <recommendedName>
        <fullName evidence="2">Chromo domain-containing protein</fullName>
    </recommendedName>
</protein>
<dbReference type="InterPro" id="IPR023780">
    <property type="entry name" value="Chromo_domain"/>
</dbReference>
<feature type="domain" description="Chromo" evidence="2">
    <location>
        <begin position="70"/>
        <end position="113"/>
    </location>
</feature>
<keyword evidence="4" id="KW-1185">Reference proteome</keyword>
<organism evidence="3 4">
    <name type="scientific">Mikania micrantha</name>
    <name type="common">bitter vine</name>
    <dbReference type="NCBI Taxonomy" id="192012"/>
    <lineage>
        <taxon>Eukaryota</taxon>
        <taxon>Viridiplantae</taxon>
        <taxon>Streptophyta</taxon>
        <taxon>Embryophyta</taxon>
        <taxon>Tracheophyta</taxon>
        <taxon>Spermatophyta</taxon>
        <taxon>Magnoliopsida</taxon>
        <taxon>eudicotyledons</taxon>
        <taxon>Gunneridae</taxon>
        <taxon>Pentapetalae</taxon>
        <taxon>asterids</taxon>
        <taxon>campanulids</taxon>
        <taxon>Asterales</taxon>
        <taxon>Asteraceae</taxon>
        <taxon>Asteroideae</taxon>
        <taxon>Heliantheae alliance</taxon>
        <taxon>Eupatorieae</taxon>
        <taxon>Mikania</taxon>
    </lineage>
</organism>
<evidence type="ECO:0000259" key="2">
    <source>
        <dbReference type="Pfam" id="PF00385"/>
    </source>
</evidence>
<dbReference type="EMBL" id="SZYD01000018">
    <property type="protein sequence ID" value="KAD2804110.1"/>
    <property type="molecule type" value="Genomic_DNA"/>
</dbReference>
<evidence type="ECO:0000313" key="3">
    <source>
        <dbReference type="EMBL" id="KAD2804110.1"/>
    </source>
</evidence>
<dbReference type="Proteomes" id="UP000326396">
    <property type="component" value="Linkage Group LG8"/>
</dbReference>
<dbReference type="SUPFAM" id="SSF54160">
    <property type="entry name" value="Chromo domain-like"/>
    <property type="match status" value="1"/>
</dbReference>
<dbReference type="Gene3D" id="2.40.50.40">
    <property type="match status" value="1"/>
</dbReference>
<dbReference type="Pfam" id="PF00385">
    <property type="entry name" value="Chromo"/>
    <property type="match status" value="1"/>
</dbReference>
<feature type="compositionally biased region" description="Polar residues" evidence="1">
    <location>
        <begin position="129"/>
        <end position="140"/>
    </location>
</feature>
<dbReference type="AlphaFoldDB" id="A0A5N6LRF9"/>